<organism evidence="2 3">
    <name type="scientific">Hypocrea jecorina (strain ATCC 56765 / BCRC 32924 / NRRL 11460 / Rut C-30)</name>
    <name type="common">Trichoderma reesei</name>
    <dbReference type="NCBI Taxonomy" id="1344414"/>
    <lineage>
        <taxon>Eukaryota</taxon>
        <taxon>Fungi</taxon>
        <taxon>Dikarya</taxon>
        <taxon>Ascomycota</taxon>
        <taxon>Pezizomycotina</taxon>
        <taxon>Sordariomycetes</taxon>
        <taxon>Hypocreomycetidae</taxon>
        <taxon>Hypocreales</taxon>
        <taxon>Hypocreaceae</taxon>
        <taxon>Trichoderma</taxon>
    </lineage>
</organism>
<name>A0A024SG86_HYPJR</name>
<accession>A0A024SG86</accession>
<dbReference type="Proteomes" id="UP000024376">
    <property type="component" value="Unassembled WGS sequence"/>
</dbReference>
<dbReference type="InterPro" id="IPR001810">
    <property type="entry name" value="F-box_dom"/>
</dbReference>
<evidence type="ECO:0000259" key="1">
    <source>
        <dbReference type="PROSITE" id="PS50181"/>
    </source>
</evidence>
<dbReference type="EMBL" id="KI911141">
    <property type="protein sequence ID" value="ETS04575.1"/>
    <property type="molecule type" value="Genomic_DNA"/>
</dbReference>
<feature type="domain" description="F-box" evidence="1">
    <location>
        <begin position="13"/>
        <end position="62"/>
    </location>
</feature>
<sequence>MASNIALGSPSQNSRLEGLPCLIQHNVLTMLDLCDIDSLARASPVLYQLVKRDRASLIYRRLKSTLGSVLVDAYAAYQTSFPPWTDSIRDLPVVEPFLESYANRLRSDKTGPSIDDLGEKAIIGMWTFHTTIVEPLIDVYARMTLEKLSSHLEVKNNIAYVSNWIPDGDGPDVSSPEPPLSPTERMRILRAMYRFQLHGHIFGSQGRTRPRFEDDPYVSIDDVTRLFFNLFEPWEFEEIASFEYHAYNVWNAICMTFGDEIRETSPLFEFVSPPAGKRLMEPCDSLGVMDHVVAGTVSRGLRPLHAISFVGGDAAKRIKVMHEVLAWPTIEFNCISIWWSRYFLRYRKHNPTERDWKEVRGDRLPFNGDGESDELQPRPPAAWVMLWRGRYSNVRSVHWQLHDWGYVMWDKERIDATGAGKILYDYIVEDSGFGTIDYPSSEEDGYDSWLDDEAEFEETGSGHSLSRQTSSADV</sequence>
<protein>
    <recommendedName>
        <fullName evidence="1">F-box domain-containing protein</fullName>
    </recommendedName>
</protein>
<evidence type="ECO:0000313" key="2">
    <source>
        <dbReference type="EMBL" id="ETS04575.1"/>
    </source>
</evidence>
<proteinExistence type="predicted"/>
<gene>
    <name evidence="2" type="ORF">M419DRAFT_73072</name>
</gene>
<dbReference type="PROSITE" id="PS50181">
    <property type="entry name" value="FBOX"/>
    <property type="match status" value="1"/>
</dbReference>
<dbReference type="KEGG" id="trr:M419DRAFT_73072"/>
<dbReference type="HOGENOM" id="CLU_035834_0_0_1"/>
<evidence type="ECO:0000313" key="3">
    <source>
        <dbReference type="Proteomes" id="UP000024376"/>
    </source>
</evidence>
<dbReference type="OrthoDB" id="5304511at2759"/>
<dbReference type="AlphaFoldDB" id="A0A024SG86"/>
<reference evidence="3" key="1">
    <citation type="journal article" date="2013" name="Ind. Biotechnol.">
        <title>Comparative genomics analysis of Trichoderma reesei strains.</title>
        <authorList>
            <person name="Koike H."/>
            <person name="Aerts A."/>
            <person name="LaButti K."/>
            <person name="Grigoriev I.V."/>
            <person name="Baker S.E."/>
        </authorList>
    </citation>
    <scope>NUCLEOTIDE SEQUENCE [LARGE SCALE GENOMIC DNA]</scope>
    <source>
        <strain evidence="3">ATCC 56765 / BCRC 32924 / NRRL 11460 / Rut C-30</strain>
    </source>
</reference>